<evidence type="ECO:0000259" key="2">
    <source>
        <dbReference type="Pfam" id="PF06974"/>
    </source>
</evidence>
<dbReference type="InterPro" id="IPR009721">
    <property type="entry name" value="O-acyltransferase_WSD1_C"/>
</dbReference>
<accession>A0AAD8SN38</accession>
<reference evidence="3" key="1">
    <citation type="submission" date="2023-07" db="EMBL/GenBank/DDBJ databases">
        <title>A chromosome-level genome assembly of Lolium multiflorum.</title>
        <authorList>
            <person name="Chen Y."/>
            <person name="Copetti D."/>
            <person name="Kolliker R."/>
            <person name="Studer B."/>
        </authorList>
    </citation>
    <scope>NUCLEOTIDE SEQUENCE</scope>
    <source>
        <strain evidence="3">02402/16</strain>
        <tissue evidence="3">Leaf</tissue>
    </source>
</reference>
<organism evidence="3 4">
    <name type="scientific">Lolium multiflorum</name>
    <name type="common">Italian ryegrass</name>
    <name type="synonym">Lolium perenne subsp. multiflorum</name>
    <dbReference type="NCBI Taxonomy" id="4521"/>
    <lineage>
        <taxon>Eukaryota</taxon>
        <taxon>Viridiplantae</taxon>
        <taxon>Streptophyta</taxon>
        <taxon>Embryophyta</taxon>
        <taxon>Tracheophyta</taxon>
        <taxon>Spermatophyta</taxon>
        <taxon>Magnoliopsida</taxon>
        <taxon>Liliopsida</taxon>
        <taxon>Poales</taxon>
        <taxon>Poaceae</taxon>
        <taxon>BOP clade</taxon>
        <taxon>Pooideae</taxon>
        <taxon>Poodae</taxon>
        <taxon>Poeae</taxon>
        <taxon>Poeae Chloroplast Group 2 (Poeae type)</taxon>
        <taxon>Loliodinae</taxon>
        <taxon>Loliinae</taxon>
        <taxon>Lolium</taxon>
    </lineage>
</organism>
<sequence>MATMMKSGKYNTAQWGNRLGYMILPFHIAKNRDPLEYVLKATEVAGRKKSSMESIFTFWSGLVIMKIFGIKALTIHYQSYMNIVKLVLAADEAQFPDVHDLLDDFHESLKLIREAASEKNDKQLNDKREAKGLIPRNREPSYDSYDQDYKPYMHQAPRGWNQPEYFAMVMPEDEEEVKKPHGKVRMESLKLITTNYASPKCKHSGVDAGTYEKTTAHTSTTKKVTLNTRISVKPMGEWDFKLNDEPAPPIKPLMRTKHRISLLEKQQKNELFLQEILRRRLLYLDNKKELNEVVEVMTDAMNSTRSKLQKALRRISALEKSNRNLHM</sequence>
<dbReference type="PANTHER" id="PTHR31650">
    <property type="entry name" value="O-ACYLTRANSFERASE (WSD1-LIKE) FAMILY PROTEIN"/>
    <property type="match status" value="1"/>
</dbReference>
<dbReference type="GO" id="GO:0005886">
    <property type="term" value="C:plasma membrane"/>
    <property type="evidence" value="ECO:0007669"/>
    <property type="project" value="TreeGrafter"/>
</dbReference>
<proteinExistence type="predicted"/>
<feature type="transmembrane region" description="Helical" evidence="1">
    <location>
        <begin position="56"/>
        <end position="77"/>
    </location>
</feature>
<dbReference type="InterPro" id="IPR045034">
    <property type="entry name" value="O-acyltransferase_WSD1-like"/>
</dbReference>
<keyword evidence="1" id="KW-1133">Transmembrane helix</keyword>
<dbReference type="EMBL" id="JAUUTY010000003">
    <property type="protein sequence ID" value="KAK1660890.1"/>
    <property type="molecule type" value="Genomic_DNA"/>
</dbReference>
<name>A0AAD8SN38_LOLMU</name>
<keyword evidence="4" id="KW-1185">Reference proteome</keyword>
<evidence type="ECO:0000313" key="3">
    <source>
        <dbReference type="EMBL" id="KAK1660890.1"/>
    </source>
</evidence>
<evidence type="ECO:0000256" key="1">
    <source>
        <dbReference type="SAM" id="Phobius"/>
    </source>
</evidence>
<dbReference type="PANTHER" id="PTHR31650:SF47">
    <property type="entry name" value="OS01G0681000 PROTEIN"/>
    <property type="match status" value="1"/>
</dbReference>
<comment type="caution">
    <text evidence="3">The sequence shown here is derived from an EMBL/GenBank/DDBJ whole genome shotgun (WGS) entry which is preliminary data.</text>
</comment>
<keyword evidence="1" id="KW-0472">Membrane</keyword>
<dbReference type="AlphaFoldDB" id="A0AAD8SN38"/>
<dbReference type="Pfam" id="PF06974">
    <property type="entry name" value="WS_DGAT_C"/>
    <property type="match status" value="1"/>
</dbReference>
<dbReference type="GO" id="GO:0019432">
    <property type="term" value="P:triglyceride biosynthetic process"/>
    <property type="evidence" value="ECO:0007669"/>
    <property type="project" value="TreeGrafter"/>
</dbReference>
<gene>
    <name evidence="3" type="ORF">QYE76_049049</name>
</gene>
<evidence type="ECO:0000313" key="4">
    <source>
        <dbReference type="Proteomes" id="UP001231189"/>
    </source>
</evidence>
<keyword evidence="1" id="KW-0812">Transmembrane</keyword>
<feature type="domain" description="O-acyltransferase WSD1 C-terminal" evidence="2">
    <location>
        <begin position="15"/>
        <end position="73"/>
    </location>
</feature>
<dbReference type="GO" id="GO:0008374">
    <property type="term" value="F:O-acyltransferase activity"/>
    <property type="evidence" value="ECO:0007669"/>
    <property type="project" value="InterPro"/>
</dbReference>
<dbReference type="Proteomes" id="UP001231189">
    <property type="component" value="Unassembled WGS sequence"/>
</dbReference>
<protein>
    <recommendedName>
        <fullName evidence="2">O-acyltransferase WSD1 C-terminal domain-containing protein</fullName>
    </recommendedName>
</protein>